<dbReference type="InterPro" id="IPR008928">
    <property type="entry name" value="6-hairpin_glycosidase_sf"/>
</dbReference>
<comment type="caution">
    <text evidence="1">The sequence shown here is derived from an EMBL/GenBank/DDBJ whole genome shotgun (WGS) entry which is preliminary data.</text>
</comment>
<dbReference type="InterPro" id="IPR053169">
    <property type="entry name" value="MUG_Protein"/>
</dbReference>
<organism evidence="1 2">
    <name type="scientific">Arthrobacter yangruifuii</name>
    <dbReference type="NCBI Taxonomy" id="2606616"/>
    <lineage>
        <taxon>Bacteria</taxon>
        <taxon>Bacillati</taxon>
        <taxon>Actinomycetota</taxon>
        <taxon>Actinomycetes</taxon>
        <taxon>Micrococcales</taxon>
        <taxon>Micrococcaceae</taxon>
        <taxon>Arthrobacter</taxon>
    </lineage>
</organism>
<dbReference type="Pfam" id="PF03663">
    <property type="entry name" value="Glyco_hydro_76"/>
    <property type="match status" value="1"/>
</dbReference>
<dbReference type="GO" id="GO:0016787">
    <property type="term" value="F:hydrolase activity"/>
    <property type="evidence" value="ECO:0007669"/>
    <property type="project" value="UniProtKB-KW"/>
</dbReference>
<evidence type="ECO:0000313" key="1">
    <source>
        <dbReference type="EMBL" id="KAD3456046.1"/>
    </source>
</evidence>
<dbReference type="InterPro" id="IPR005198">
    <property type="entry name" value="Glyco_hydro_76"/>
</dbReference>
<dbReference type="SUPFAM" id="SSF48208">
    <property type="entry name" value="Six-hairpin glycosidases"/>
    <property type="match status" value="1"/>
</dbReference>
<dbReference type="PANTHER" id="PTHR47791:SF3">
    <property type="entry name" value="MEIOTICALLY UP-REGULATED GENE 191 PROTEIN"/>
    <property type="match status" value="1"/>
</dbReference>
<dbReference type="Gene3D" id="1.50.10.20">
    <property type="match status" value="1"/>
</dbReference>
<dbReference type="RefSeq" id="WP_152273239.1">
    <property type="nucleotide sequence ID" value="NZ_VTFX01000006.1"/>
</dbReference>
<dbReference type="EMBL" id="VTFX01000006">
    <property type="protein sequence ID" value="KAD3456046.1"/>
    <property type="molecule type" value="Genomic_DNA"/>
</dbReference>
<reference evidence="1 2" key="1">
    <citation type="submission" date="2019-08" db="EMBL/GenBank/DDBJ databases">
        <title>Arthrobacter sp. nov., isolated from plateau pika and Tibetan wild ass.</title>
        <authorList>
            <person name="Ge Y."/>
        </authorList>
    </citation>
    <scope>NUCLEOTIDE SEQUENCE [LARGE SCALE GENOMIC DNA]</scope>
    <source>
        <strain evidence="1 2">785</strain>
    </source>
</reference>
<dbReference type="GO" id="GO:0005975">
    <property type="term" value="P:carbohydrate metabolic process"/>
    <property type="evidence" value="ECO:0007669"/>
    <property type="project" value="InterPro"/>
</dbReference>
<proteinExistence type="predicted"/>
<keyword evidence="2" id="KW-1185">Reference proteome</keyword>
<keyword evidence="1" id="KW-0378">Hydrolase</keyword>
<accession>A0A5N6MEV9</accession>
<gene>
    <name evidence="1" type="ORF">GD627_15190</name>
</gene>
<sequence length="376" mass="41073">MLNEDSPLDADHRAGTAARAVSSAFGRQLAGLPGTHLAATSRPASRLQQLRQPWHYWWQAHYLDALIDAGLRERRTGLPFRGPEHPAAAELAPALVRTIGLRNRMRYTNRFYDDMAWLALAVGRLNAVSGSRDRQRPYRKILQSLSAALESAHTPELGGGIYWNRDRSFKNTPATAPAALHFVRTGSRDRAQELVDWLNATLLDPQTGLYMDGIKVVRGRPELEKRIFTYNQGPVLGALLELGGTANLTRAADLIRAVDTHLTDDDGGTRVLRTHGTGDAGLFTGILGRYLAQAAVSPALPEPARRTAAALVESTARALWEGRSKRADWILFSARPLQPAAVSYPGGTAVGLSTQLQAWILLEASARVQRARAESS</sequence>
<dbReference type="Proteomes" id="UP000326852">
    <property type="component" value="Unassembled WGS sequence"/>
</dbReference>
<dbReference type="PANTHER" id="PTHR47791">
    <property type="entry name" value="MEIOTICALLY UP-REGULATED GENE 191 PROTEIN"/>
    <property type="match status" value="1"/>
</dbReference>
<protein>
    <submittedName>
        <fullName evidence="1">Glycosyl hydrolase</fullName>
    </submittedName>
</protein>
<evidence type="ECO:0000313" key="2">
    <source>
        <dbReference type="Proteomes" id="UP000326852"/>
    </source>
</evidence>
<name>A0A5N6MEV9_9MICC</name>
<dbReference type="AlphaFoldDB" id="A0A5N6MEV9"/>